<organism evidence="4 5">
    <name type="scientific">Mycolicibacterium tusciae</name>
    <dbReference type="NCBI Taxonomy" id="75922"/>
    <lineage>
        <taxon>Bacteria</taxon>
        <taxon>Bacillati</taxon>
        <taxon>Actinomycetota</taxon>
        <taxon>Actinomycetes</taxon>
        <taxon>Mycobacteriales</taxon>
        <taxon>Mycobacteriaceae</taxon>
        <taxon>Mycolicibacterium</taxon>
    </lineage>
</organism>
<evidence type="ECO:0000259" key="3">
    <source>
        <dbReference type="SMART" id="SM01007"/>
    </source>
</evidence>
<dbReference type="OrthoDB" id="3729465at2"/>
<dbReference type="GO" id="GO:0046872">
    <property type="term" value="F:metal ion binding"/>
    <property type="evidence" value="ECO:0007669"/>
    <property type="project" value="UniProtKB-KW"/>
</dbReference>
<protein>
    <submittedName>
        <fullName evidence="4">Aldolase</fullName>
    </submittedName>
</protein>
<dbReference type="Proteomes" id="UP000192411">
    <property type="component" value="Unassembled WGS sequence"/>
</dbReference>
<proteinExistence type="predicted"/>
<evidence type="ECO:0000313" key="4">
    <source>
        <dbReference type="EMBL" id="ORB61436.1"/>
    </source>
</evidence>
<dbReference type="AlphaFoldDB" id="A0A1X0JFY5"/>
<dbReference type="Pfam" id="PF00596">
    <property type="entry name" value="Aldolase_II"/>
    <property type="match status" value="1"/>
</dbReference>
<keyword evidence="5" id="KW-1185">Reference proteome</keyword>
<keyword evidence="2" id="KW-0456">Lyase</keyword>
<dbReference type="SMART" id="SM01007">
    <property type="entry name" value="Aldolase_II"/>
    <property type="match status" value="1"/>
</dbReference>
<evidence type="ECO:0000256" key="1">
    <source>
        <dbReference type="ARBA" id="ARBA00022723"/>
    </source>
</evidence>
<dbReference type="InterPro" id="IPR036409">
    <property type="entry name" value="Aldolase_II/adducin_N_sf"/>
</dbReference>
<dbReference type="EMBL" id="MVIM01000024">
    <property type="protein sequence ID" value="ORB61436.1"/>
    <property type="molecule type" value="Genomic_DNA"/>
</dbReference>
<dbReference type="PANTHER" id="PTHR22789:SF0">
    <property type="entry name" value="3-OXO-TETRONATE 4-PHOSPHATE DECARBOXYLASE-RELATED"/>
    <property type="match status" value="1"/>
</dbReference>
<dbReference type="STRING" id="75922.BST47_27965"/>
<feature type="domain" description="Class II aldolase/adducin N-terminal" evidence="3">
    <location>
        <begin position="15"/>
        <end position="204"/>
    </location>
</feature>
<dbReference type="GO" id="GO:0005829">
    <property type="term" value="C:cytosol"/>
    <property type="evidence" value="ECO:0007669"/>
    <property type="project" value="TreeGrafter"/>
</dbReference>
<comment type="caution">
    <text evidence="4">The sequence shown here is derived from an EMBL/GenBank/DDBJ whole genome shotgun (WGS) entry which is preliminary data.</text>
</comment>
<dbReference type="SUPFAM" id="SSF53639">
    <property type="entry name" value="AraD/HMP-PK domain-like"/>
    <property type="match status" value="1"/>
</dbReference>
<dbReference type="Gene3D" id="3.40.225.10">
    <property type="entry name" value="Class II aldolase/adducin N-terminal domain"/>
    <property type="match status" value="1"/>
</dbReference>
<keyword evidence="1" id="KW-0479">Metal-binding</keyword>
<dbReference type="InterPro" id="IPR001303">
    <property type="entry name" value="Aldolase_II/adducin_N"/>
</dbReference>
<sequence>MSSTPSAKGLDTERHAIALACRVLAARGLAPGILGHISLRVDKDRLLIRCRGPHERGLAFTRAKDIRLVTLDGEEGAPGELDDGYQPPNELPLHSEVLRTRRDVNAVVHAHPEAVVAADLAGLGVRPIVGAFDIPGFRLAADGVPVYRRGVLVRNRQLAQEMVAAMADRPVVVLRAHGLTSAAESVERAVLQAISVDTISRLSLQIASAGGTLADLPDDDAAELPDLGNAFNETIAWRHELARLQTHRSSRHTSKKRSS</sequence>
<gene>
    <name evidence="4" type="ORF">BST47_27965</name>
</gene>
<evidence type="ECO:0000256" key="2">
    <source>
        <dbReference type="ARBA" id="ARBA00023239"/>
    </source>
</evidence>
<accession>A0A1X0JFY5</accession>
<evidence type="ECO:0000313" key="5">
    <source>
        <dbReference type="Proteomes" id="UP000192411"/>
    </source>
</evidence>
<dbReference type="PANTHER" id="PTHR22789">
    <property type="entry name" value="FUCULOSE PHOSPHATE ALDOLASE"/>
    <property type="match status" value="1"/>
</dbReference>
<dbReference type="InterPro" id="IPR050197">
    <property type="entry name" value="Aldolase_class_II_sugar_metab"/>
</dbReference>
<dbReference type="GO" id="GO:0019323">
    <property type="term" value="P:pentose catabolic process"/>
    <property type="evidence" value="ECO:0007669"/>
    <property type="project" value="TreeGrafter"/>
</dbReference>
<dbReference type="GO" id="GO:0016832">
    <property type="term" value="F:aldehyde-lyase activity"/>
    <property type="evidence" value="ECO:0007669"/>
    <property type="project" value="TreeGrafter"/>
</dbReference>
<dbReference type="RefSeq" id="WP_014211492.1">
    <property type="nucleotide sequence ID" value="NZ_MVIM01000024.1"/>
</dbReference>
<reference evidence="4 5" key="1">
    <citation type="submission" date="2017-02" db="EMBL/GenBank/DDBJ databases">
        <title>The new phylogeny of genus Mycobacterium.</title>
        <authorList>
            <person name="Tortoli E."/>
            <person name="Trovato A."/>
            <person name="Cirillo D.M."/>
        </authorList>
    </citation>
    <scope>NUCLEOTIDE SEQUENCE [LARGE SCALE GENOMIC DNA]</scope>
    <source>
        <strain evidence="4 5">DSM 44338</strain>
    </source>
</reference>
<name>A0A1X0JFY5_9MYCO</name>